<evidence type="ECO:0000313" key="2">
    <source>
        <dbReference type="EMBL" id="KAH8026407.1"/>
    </source>
</evidence>
<gene>
    <name evidence="2" type="ORF">HPB51_020391</name>
</gene>
<sequence length="176" mass="19423">MGASRFLTFGAVEPGTALEKHLHVTAMANSDQLRRKRGALRAGVTRALMDLLQQTDPDLSEDHVHLDYLKDKEPTVSRLAAQFFSEQVVVRTFTVARTNAELLEDSEGYGGLLHSAATLRRLITSFNIITFLSRSFAGCCGRLTPVTVAIKRDGADNAHKHSCNTRSHNTKNEDTK</sequence>
<dbReference type="EMBL" id="JABSTU010000007">
    <property type="protein sequence ID" value="KAH8026407.1"/>
    <property type="molecule type" value="Genomic_DNA"/>
</dbReference>
<reference evidence="2" key="1">
    <citation type="journal article" date="2020" name="Cell">
        <title>Large-Scale Comparative Analyses of Tick Genomes Elucidate Their Genetic Diversity and Vector Capacities.</title>
        <authorList>
            <consortium name="Tick Genome and Microbiome Consortium (TIGMIC)"/>
            <person name="Jia N."/>
            <person name="Wang J."/>
            <person name="Shi W."/>
            <person name="Du L."/>
            <person name="Sun Y."/>
            <person name="Zhan W."/>
            <person name="Jiang J.F."/>
            <person name="Wang Q."/>
            <person name="Zhang B."/>
            <person name="Ji P."/>
            <person name="Bell-Sakyi L."/>
            <person name="Cui X.M."/>
            <person name="Yuan T.T."/>
            <person name="Jiang B.G."/>
            <person name="Yang W.F."/>
            <person name="Lam T.T."/>
            <person name="Chang Q.C."/>
            <person name="Ding S.J."/>
            <person name="Wang X.J."/>
            <person name="Zhu J.G."/>
            <person name="Ruan X.D."/>
            <person name="Zhao L."/>
            <person name="Wei J.T."/>
            <person name="Ye R.Z."/>
            <person name="Que T.C."/>
            <person name="Du C.H."/>
            <person name="Zhou Y.H."/>
            <person name="Cheng J.X."/>
            <person name="Dai P.F."/>
            <person name="Guo W.B."/>
            <person name="Han X.H."/>
            <person name="Huang E.J."/>
            <person name="Li L.F."/>
            <person name="Wei W."/>
            <person name="Gao Y.C."/>
            <person name="Liu J.Z."/>
            <person name="Shao H.Z."/>
            <person name="Wang X."/>
            <person name="Wang C.C."/>
            <person name="Yang T.C."/>
            <person name="Huo Q.B."/>
            <person name="Li W."/>
            <person name="Chen H.Y."/>
            <person name="Chen S.E."/>
            <person name="Zhou L.G."/>
            <person name="Ni X.B."/>
            <person name="Tian J.H."/>
            <person name="Sheng Y."/>
            <person name="Liu T."/>
            <person name="Pan Y.S."/>
            <person name="Xia L.Y."/>
            <person name="Li J."/>
            <person name="Zhao F."/>
            <person name="Cao W.C."/>
        </authorList>
    </citation>
    <scope>NUCLEOTIDE SEQUENCE</scope>
    <source>
        <strain evidence="2">Rmic-2018</strain>
    </source>
</reference>
<organism evidence="2 3">
    <name type="scientific">Rhipicephalus microplus</name>
    <name type="common">Cattle tick</name>
    <name type="synonym">Boophilus microplus</name>
    <dbReference type="NCBI Taxonomy" id="6941"/>
    <lineage>
        <taxon>Eukaryota</taxon>
        <taxon>Metazoa</taxon>
        <taxon>Ecdysozoa</taxon>
        <taxon>Arthropoda</taxon>
        <taxon>Chelicerata</taxon>
        <taxon>Arachnida</taxon>
        <taxon>Acari</taxon>
        <taxon>Parasitiformes</taxon>
        <taxon>Ixodida</taxon>
        <taxon>Ixodoidea</taxon>
        <taxon>Ixodidae</taxon>
        <taxon>Rhipicephalinae</taxon>
        <taxon>Rhipicephalus</taxon>
        <taxon>Boophilus</taxon>
    </lineage>
</organism>
<dbReference type="Proteomes" id="UP000821866">
    <property type="component" value="Unassembled WGS sequence"/>
</dbReference>
<reference evidence="2" key="2">
    <citation type="submission" date="2021-09" db="EMBL/GenBank/DDBJ databases">
        <authorList>
            <person name="Jia N."/>
            <person name="Wang J."/>
            <person name="Shi W."/>
            <person name="Du L."/>
            <person name="Sun Y."/>
            <person name="Zhan W."/>
            <person name="Jiang J."/>
            <person name="Wang Q."/>
            <person name="Zhang B."/>
            <person name="Ji P."/>
            <person name="Sakyi L.B."/>
            <person name="Cui X."/>
            <person name="Yuan T."/>
            <person name="Jiang B."/>
            <person name="Yang W."/>
            <person name="Lam T.T.-Y."/>
            <person name="Chang Q."/>
            <person name="Ding S."/>
            <person name="Wang X."/>
            <person name="Zhu J."/>
            <person name="Ruan X."/>
            <person name="Zhao L."/>
            <person name="Wei J."/>
            <person name="Que T."/>
            <person name="Du C."/>
            <person name="Cheng J."/>
            <person name="Dai P."/>
            <person name="Han X."/>
            <person name="Huang E."/>
            <person name="Gao Y."/>
            <person name="Liu J."/>
            <person name="Shao H."/>
            <person name="Ye R."/>
            <person name="Li L."/>
            <person name="Wei W."/>
            <person name="Wang X."/>
            <person name="Wang C."/>
            <person name="Huo Q."/>
            <person name="Li W."/>
            <person name="Guo W."/>
            <person name="Chen H."/>
            <person name="Chen S."/>
            <person name="Zhou L."/>
            <person name="Zhou L."/>
            <person name="Ni X."/>
            <person name="Tian J."/>
            <person name="Zhou Y."/>
            <person name="Sheng Y."/>
            <person name="Liu T."/>
            <person name="Pan Y."/>
            <person name="Xia L."/>
            <person name="Li J."/>
            <person name="Zhao F."/>
            <person name="Cao W."/>
        </authorList>
    </citation>
    <scope>NUCLEOTIDE SEQUENCE</scope>
    <source>
        <strain evidence="2">Rmic-2018</strain>
        <tissue evidence="2">Larvae</tissue>
    </source>
</reference>
<evidence type="ECO:0000313" key="3">
    <source>
        <dbReference type="Proteomes" id="UP000821866"/>
    </source>
</evidence>
<dbReference type="AlphaFoldDB" id="A0A9J6DW42"/>
<name>A0A9J6DW42_RHIMP</name>
<feature type="region of interest" description="Disordered" evidence="1">
    <location>
        <begin position="157"/>
        <end position="176"/>
    </location>
</feature>
<comment type="caution">
    <text evidence="2">The sequence shown here is derived from an EMBL/GenBank/DDBJ whole genome shotgun (WGS) entry which is preliminary data.</text>
</comment>
<accession>A0A9J6DW42</accession>
<keyword evidence="3" id="KW-1185">Reference proteome</keyword>
<evidence type="ECO:0000256" key="1">
    <source>
        <dbReference type="SAM" id="MobiDB-lite"/>
    </source>
</evidence>
<protein>
    <submittedName>
        <fullName evidence="2">Uncharacterized protein</fullName>
    </submittedName>
</protein>
<proteinExistence type="predicted"/>